<keyword evidence="2" id="KW-0963">Cytoplasm</keyword>
<accession>A0A672QNY5</accession>
<keyword evidence="4" id="KW-0391">Immunity</keyword>
<dbReference type="InParanoid" id="A0A672QNY5"/>
<dbReference type="PANTHER" id="PTHR46985">
    <property type="entry name" value="NACHT, LRR AND PYD DOMAINS-CONTAINING PROTEIN 1"/>
    <property type="match status" value="1"/>
</dbReference>
<evidence type="ECO:0000256" key="3">
    <source>
        <dbReference type="ARBA" id="ARBA00022588"/>
    </source>
</evidence>
<protein>
    <recommendedName>
        <fullName evidence="6">CARD domain-containing protein</fullName>
    </recommendedName>
</protein>
<evidence type="ECO:0000256" key="1">
    <source>
        <dbReference type="ARBA" id="ARBA00004514"/>
    </source>
</evidence>
<name>A0A672QNY5_SINGR</name>
<dbReference type="GO" id="GO:0005829">
    <property type="term" value="C:cytosol"/>
    <property type="evidence" value="ECO:0007669"/>
    <property type="project" value="UniProtKB-SubCell"/>
</dbReference>
<dbReference type="InterPro" id="IPR001315">
    <property type="entry name" value="CARD"/>
</dbReference>
<evidence type="ECO:0000313" key="7">
    <source>
        <dbReference type="Ensembl" id="ENSSGRP00000077685.1"/>
    </source>
</evidence>
<dbReference type="Gene3D" id="1.10.533.10">
    <property type="entry name" value="Death Domain, Fas"/>
    <property type="match status" value="1"/>
</dbReference>
<reference evidence="7" key="1">
    <citation type="submission" date="2025-08" db="UniProtKB">
        <authorList>
            <consortium name="Ensembl"/>
        </authorList>
    </citation>
    <scope>IDENTIFICATION</scope>
</reference>
<keyword evidence="3" id="KW-0399">Innate immunity</keyword>
<dbReference type="PANTHER" id="PTHR46985:SF2">
    <property type="entry name" value="APOPTOSIS-ASSOCIATED SPECK-LIKE PROTEIN CONTAINING A CARD"/>
    <property type="match status" value="1"/>
</dbReference>
<evidence type="ECO:0000313" key="8">
    <source>
        <dbReference type="Proteomes" id="UP000472262"/>
    </source>
</evidence>
<dbReference type="InterPro" id="IPR011029">
    <property type="entry name" value="DEATH-like_dom_sf"/>
</dbReference>
<dbReference type="Pfam" id="PF00619">
    <property type="entry name" value="CARD"/>
    <property type="match status" value="1"/>
</dbReference>
<dbReference type="AlphaFoldDB" id="A0A672QNY5"/>
<evidence type="ECO:0000256" key="5">
    <source>
        <dbReference type="ARBA" id="ARBA00023198"/>
    </source>
</evidence>
<dbReference type="PROSITE" id="PS50209">
    <property type="entry name" value="CARD"/>
    <property type="match status" value="1"/>
</dbReference>
<feature type="domain" description="CARD" evidence="6">
    <location>
        <begin position="22"/>
        <end position="91"/>
    </location>
</feature>
<dbReference type="InterPro" id="IPR051249">
    <property type="entry name" value="NLRP_Inflammasome"/>
</dbReference>
<comment type="subcellular location">
    <subcellularLocation>
        <location evidence="1">Cytoplasm</location>
        <location evidence="1">Cytosol</location>
    </subcellularLocation>
</comment>
<sequence>MEVNGYQQLLGFDKISYFVFRSKKKLIQFVDRYSNKLIQKVTVVMPIADSLKAVKIIHEETYSNIFVASTNMAKLRVLLDALNTNKAKSAFYDLLKVNESFLVEDLKREGERE</sequence>
<dbReference type="Ensembl" id="ENSSGRT00000082704.1">
    <property type="protein sequence ID" value="ENSSGRP00000077685.1"/>
    <property type="gene ID" value="ENSSGRG00000039340.1"/>
</dbReference>
<proteinExistence type="predicted"/>
<keyword evidence="8" id="KW-1185">Reference proteome</keyword>
<dbReference type="Proteomes" id="UP000472262">
    <property type="component" value="Unassembled WGS sequence"/>
</dbReference>
<organism evidence="7 8">
    <name type="scientific">Sinocyclocheilus grahami</name>
    <name type="common">Dianchi golden-line fish</name>
    <name type="synonym">Barbus grahami</name>
    <dbReference type="NCBI Taxonomy" id="75366"/>
    <lineage>
        <taxon>Eukaryota</taxon>
        <taxon>Metazoa</taxon>
        <taxon>Chordata</taxon>
        <taxon>Craniata</taxon>
        <taxon>Vertebrata</taxon>
        <taxon>Euteleostomi</taxon>
        <taxon>Actinopterygii</taxon>
        <taxon>Neopterygii</taxon>
        <taxon>Teleostei</taxon>
        <taxon>Ostariophysi</taxon>
        <taxon>Cypriniformes</taxon>
        <taxon>Cyprinidae</taxon>
        <taxon>Cyprininae</taxon>
        <taxon>Sinocyclocheilus</taxon>
    </lineage>
</organism>
<keyword evidence="5" id="KW-0395">Inflammatory response</keyword>
<evidence type="ECO:0000256" key="4">
    <source>
        <dbReference type="ARBA" id="ARBA00022859"/>
    </source>
</evidence>
<dbReference type="GO" id="GO:0042981">
    <property type="term" value="P:regulation of apoptotic process"/>
    <property type="evidence" value="ECO:0007669"/>
    <property type="project" value="InterPro"/>
</dbReference>
<dbReference type="SUPFAM" id="SSF47986">
    <property type="entry name" value="DEATH domain"/>
    <property type="match status" value="1"/>
</dbReference>
<evidence type="ECO:0000256" key="2">
    <source>
        <dbReference type="ARBA" id="ARBA00022490"/>
    </source>
</evidence>
<dbReference type="GO" id="GO:0045087">
    <property type="term" value="P:innate immune response"/>
    <property type="evidence" value="ECO:0007669"/>
    <property type="project" value="UniProtKB-KW"/>
</dbReference>
<evidence type="ECO:0000259" key="6">
    <source>
        <dbReference type="PROSITE" id="PS50209"/>
    </source>
</evidence>
<reference evidence="7" key="2">
    <citation type="submission" date="2025-09" db="UniProtKB">
        <authorList>
            <consortium name="Ensembl"/>
        </authorList>
    </citation>
    <scope>IDENTIFICATION</scope>
</reference>
<dbReference type="GO" id="GO:0006954">
    <property type="term" value="P:inflammatory response"/>
    <property type="evidence" value="ECO:0007669"/>
    <property type="project" value="UniProtKB-KW"/>
</dbReference>